<feature type="region of interest" description="Disordered" evidence="1">
    <location>
        <begin position="65"/>
        <end position="85"/>
    </location>
</feature>
<dbReference type="AlphaFoldDB" id="A0A1F6DAU7"/>
<feature type="region of interest" description="Disordered" evidence="1">
    <location>
        <begin position="1"/>
        <end position="20"/>
    </location>
</feature>
<comment type="caution">
    <text evidence="2">The sequence shown here is derived from an EMBL/GenBank/DDBJ whole genome shotgun (WGS) entry which is preliminary data.</text>
</comment>
<protein>
    <submittedName>
        <fullName evidence="2">Uncharacterized protein</fullName>
    </submittedName>
</protein>
<gene>
    <name evidence="2" type="ORF">A3C86_04750</name>
</gene>
<organism evidence="2 3">
    <name type="scientific">Candidatus Kaiserbacteria bacterium RIFCSPHIGHO2_02_FULL_49_16</name>
    <dbReference type="NCBI Taxonomy" id="1798490"/>
    <lineage>
        <taxon>Bacteria</taxon>
        <taxon>Candidatus Kaiseribacteriota</taxon>
    </lineage>
</organism>
<name>A0A1F6DAU7_9BACT</name>
<accession>A0A1F6DAU7</accession>
<dbReference type="Proteomes" id="UP000178042">
    <property type="component" value="Unassembled WGS sequence"/>
</dbReference>
<evidence type="ECO:0000256" key="1">
    <source>
        <dbReference type="SAM" id="MobiDB-lite"/>
    </source>
</evidence>
<evidence type="ECO:0000313" key="3">
    <source>
        <dbReference type="Proteomes" id="UP000178042"/>
    </source>
</evidence>
<sequence length="85" mass="9883">MIFGRLRPQPQGPVQKDKPRSFYYEDKEGAEHSLQGELITPQALSENEPRSFWYTDPKGVKHQIDGARSWWHEDPKTTGRGEKTE</sequence>
<evidence type="ECO:0000313" key="2">
    <source>
        <dbReference type="EMBL" id="OGG58470.1"/>
    </source>
</evidence>
<reference evidence="2 3" key="1">
    <citation type="journal article" date="2016" name="Nat. Commun.">
        <title>Thousands of microbial genomes shed light on interconnected biogeochemical processes in an aquifer system.</title>
        <authorList>
            <person name="Anantharaman K."/>
            <person name="Brown C.T."/>
            <person name="Hug L.A."/>
            <person name="Sharon I."/>
            <person name="Castelle C.J."/>
            <person name="Probst A.J."/>
            <person name="Thomas B.C."/>
            <person name="Singh A."/>
            <person name="Wilkins M.J."/>
            <person name="Karaoz U."/>
            <person name="Brodie E.L."/>
            <person name="Williams K.H."/>
            <person name="Hubbard S.S."/>
            <person name="Banfield J.F."/>
        </authorList>
    </citation>
    <scope>NUCLEOTIDE SEQUENCE [LARGE SCALE GENOMIC DNA]</scope>
</reference>
<dbReference type="EMBL" id="MFLD01000040">
    <property type="protein sequence ID" value="OGG58470.1"/>
    <property type="molecule type" value="Genomic_DNA"/>
</dbReference>
<proteinExistence type="predicted"/>